<dbReference type="EMBL" id="JBGBPY010000002">
    <property type="protein sequence ID" value="MEY2184366.1"/>
    <property type="molecule type" value="Genomic_DNA"/>
</dbReference>
<evidence type="ECO:0000313" key="7">
    <source>
        <dbReference type="Proteomes" id="UP001562159"/>
    </source>
</evidence>
<gene>
    <name evidence="6" type="ORF">AB7878_18310</name>
</gene>
<keyword evidence="4 5" id="KW-0472">Membrane</keyword>
<feature type="transmembrane region" description="Helical" evidence="5">
    <location>
        <begin position="12"/>
        <end position="30"/>
    </location>
</feature>
<evidence type="ECO:0000256" key="4">
    <source>
        <dbReference type="ARBA" id="ARBA00023136"/>
    </source>
</evidence>
<evidence type="ECO:0000256" key="2">
    <source>
        <dbReference type="ARBA" id="ARBA00022692"/>
    </source>
</evidence>
<dbReference type="Pfam" id="PF05101">
    <property type="entry name" value="VirB3"/>
    <property type="match status" value="1"/>
</dbReference>
<keyword evidence="3 5" id="KW-1133">Transmembrane helix</keyword>
<dbReference type="InterPro" id="IPR007792">
    <property type="entry name" value="T4SS_VirB3/TrbD/AvhB"/>
</dbReference>
<organism evidence="6 7">
    <name type="scientific">Rhodanobacter humi</name>
    <dbReference type="NCBI Taxonomy" id="1888173"/>
    <lineage>
        <taxon>Bacteria</taxon>
        <taxon>Pseudomonadati</taxon>
        <taxon>Pseudomonadota</taxon>
        <taxon>Gammaproteobacteria</taxon>
        <taxon>Lysobacterales</taxon>
        <taxon>Rhodanobacteraceae</taxon>
        <taxon>Rhodanobacter</taxon>
    </lineage>
</organism>
<comment type="caution">
    <text evidence="6">The sequence shown here is derived from an EMBL/GenBank/DDBJ whole genome shotgun (WGS) entry which is preliminary data.</text>
</comment>
<accession>A0ABV4AVE1</accession>
<evidence type="ECO:0000256" key="3">
    <source>
        <dbReference type="ARBA" id="ARBA00022989"/>
    </source>
</evidence>
<dbReference type="Proteomes" id="UP001562159">
    <property type="component" value="Unassembled WGS sequence"/>
</dbReference>
<sequence>MIRRDPLFKGCTRPAMVFGVPLTPLVLVALPVILLAIWVNFLLALALIPIVIAMKVFAKADPNKFRLHALRLWCRFLPHRNRNGLFWKASTYSPIAFQKRKG</sequence>
<protein>
    <submittedName>
        <fullName evidence="6">Type IV secretion system protein VirB3</fullName>
    </submittedName>
</protein>
<reference evidence="6 7" key="1">
    <citation type="submission" date="2024-07" db="EMBL/GenBank/DDBJ databases">
        <title>Molecular mechanisms and environmental adaptations of flagellar loss and biofilm growth of Rhodanobacter under environmental stress.</title>
        <authorList>
            <person name="Chen M."/>
        </authorList>
    </citation>
    <scope>NUCLEOTIDE SEQUENCE [LARGE SCALE GENOMIC DNA]</scope>
    <source>
        <strain evidence="6 7">RS22</strain>
    </source>
</reference>
<evidence type="ECO:0000313" key="6">
    <source>
        <dbReference type="EMBL" id="MEY2184366.1"/>
    </source>
</evidence>
<evidence type="ECO:0000256" key="5">
    <source>
        <dbReference type="SAM" id="Phobius"/>
    </source>
</evidence>
<comment type="subcellular location">
    <subcellularLocation>
        <location evidence="1">Membrane</location>
    </subcellularLocation>
</comment>
<name>A0ABV4AVE1_9GAMM</name>
<keyword evidence="7" id="KW-1185">Reference proteome</keyword>
<evidence type="ECO:0000256" key="1">
    <source>
        <dbReference type="ARBA" id="ARBA00004370"/>
    </source>
</evidence>
<keyword evidence="2 5" id="KW-0812">Transmembrane</keyword>
<feature type="transmembrane region" description="Helical" evidence="5">
    <location>
        <begin position="36"/>
        <end position="58"/>
    </location>
</feature>
<proteinExistence type="predicted"/>